<evidence type="ECO:0000256" key="3">
    <source>
        <dbReference type="ARBA" id="ARBA00022771"/>
    </source>
</evidence>
<dbReference type="AGR" id="ZFIN:ZDB-GENE-070912-316"/>
<keyword evidence="5" id="KW-0391">Immunity</keyword>
<dbReference type="Pfam" id="PF15227">
    <property type="entry name" value="zf-C3HC4_4"/>
    <property type="match status" value="1"/>
</dbReference>
<dbReference type="SMART" id="SM00589">
    <property type="entry name" value="PRY"/>
    <property type="match status" value="1"/>
</dbReference>
<dbReference type="Gene3D" id="2.60.120.920">
    <property type="match status" value="1"/>
</dbReference>
<dbReference type="Pfam" id="PF13765">
    <property type="entry name" value="PRY"/>
    <property type="match status" value="1"/>
</dbReference>
<evidence type="ECO:0000256" key="2">
    <source>
        <dbReference type="ARBA" id="ARBA00022723"/>
    </source>
</evidence>
<keyword evidence="7" id="KW-1185">Reference proteome</keyword>
<dbReference type="SMART" id="SM00336">
    <property type="entry name" value="BBOX"/>
    <property type="match status" value="1"/>
</dbReference>
<dbReference type="InterPro" id="IPR013320">
    <property type="entry name" value="ConA-like_dom_sf"/>
</dbReference>
<evidence type="ECO:0000313" key="7">
    <source>
        <dbReference type="Proteomes" id="UP000000437"/>
    </source>
</evidence>
<dbReference type="CDD" id="cd19769">
    <property type="entry name" value="Bbox2_TRIM16-like"/>
    <property type="match status" value="1"/>
</dbReference>
<dbReference type="RefSeq" id="XP_005163616.3">
    <property type="nucleotide sequence ID" value="XM_005163559.6"/>
</dbReference>
<dbReference type="SUPFAM" id="SSF57850">
    <property type="entry name" value="RING/U-box"/>
    <property type="match status" value="1"/>
</dbReference>
<evidence type="ECO:0000256" key="4">
    <source>
        <dbReference type="ARBA" id="ARBA00022833"/>
    </source>
</evidence>
<dbReference type="InterPro" id="IPR058030">
    <property type="entry name" value="TRIM8/14/16/25/29/45/65_CC"/>
</dbReference>
<dbReference type="InterPro" id="IPR043136">
    <property type="entry name" value="B30.2/SPRY_sf"/>
</dbReference>
<evidence type="ECO:0000256" key="5">
    <source>
        <dbReference type="ARBA" id="ARBA00022859"/>
    </source>
</evidence>
<dbReference type="InterPro" id="IPR001841">
    <property type="entry name" value="Znf_RING"/>
</dbReference>
<dbReference type="GO" id="GO:0016874">
    <property type="term" value="F:ligase activity"/>
    <property type="evidence" value="ECO:0007669"/>
    <property type="project" value="UniProtKB-KW"/>
</dbReference>
<dbReference type="CTD" id="560716"/>
<keyword evidence="8" id="KW-0436">Ligase</keyword>
<dbReference type="FunCoup" id="A0A8M2BAS0">
    <property type="interactions" value="1"/>
</dbReference>
<dbReference type="PANTHER" id="PTHR25465">
    <property type="entry name" value="B-BOX DOMAIN CONTAINING"/>
    <property type="match status" value="1"/>
</dbReference>
<accession>A0A8M2BAS0</accession>
<dbReference type="InterPro" id="IPR000315">
    <property type="entry name" value="Znf_B-box"/>
</dbReference>
<dbReference type="GO" id="GO:0045087">
    <property type="term" value="P:innate immune response"/>
    <property type="evidence" value="ECO:0007669"/>
    <property type="project" value="UniProtKB-KW"/>
</dbReference>
<dbReference type="Gene3D" id="3.30.40.10">
    <property type="entry name" value="Zinc/RING finger domain, C3HC4 (zinc finger)"/>
    <property type="match status" value="1"/>
</dbReference>
<dbReference type="ZFIN" id="ZDB-GENE-070912-316">
    <property type="gene designation" value="ftr26"/>
</dbReference>
<dbReference type="Pfam" id="PF00622">
    <property type="entry name" value="SPRY"/>
    <property type="match status" value="1"/>
</dbReference>
<dbReference type="KEGG" id="dre:560716"/>
<dbReference type="PROSITE" id="PS50089">
    <property type="entry name" value="ZF_RING_2"/>
    <property type="match status" value="1"/>
</dbReference>
<dbReference type="InterPro" id="IPR051051">
    <property type="entry name" value="E3_ubiq-ligase_TRIM/RNF"/>
</dbReference>
<dbReference type="InterPro" id="IPR006574">
    <property type="entry name" value="PRY"/>
</dbReference>
<dbReference type="InterPro" id="IPR013083">
    <property type="entry name" value="Znf_RING/FYVE/PHD"/>
</dbReference>
<dbReference type="Pfam" id="PF25600">
    <property type="entry name" value="TRIM_CC"/>
    <property type="match status" value="1"/>
</dbReference>
<name>A0A8M2BAS0_DANRE</name>
<dbReference type="PROSITE" id="PS50188">
    <property type="entry name" value="B302_SPRY"/>
    <property type="match status" value="1"/>
</dbReference>
<gene>
    <name evidence="8 9" type="primary">ftr26</name>
</gene>
<sequence length="551" mass="63274">MAESSTSVVEDQFSCSICKDLLREPVTIPCGHSYCMICITDCWSQDEQRRVYSCPQCRQTFTPRPALNKNVVMAEMVENLKKTGLKSRANYAEAGDVKCDVCAGRKRKAVKSCLLCLNSYCETHFECHEVFHSSKRHKVTDATGRIQEMICSQHDRLLEVYCRTDQKCVCLMCVMDEHKNHDTVSAEAERAEKQIQVGETQTQLQNRIQEKQSKLQQLRESVEIHKSSAQTAVDDCERIFTEIIRCIKRRRLKVTQMIRDREKTEVSRAEGLLKKVEQEIEDLKRRNTELEQLSHTDDHIHFLQSLQPLIIPAESTDSMTVSSLPSYEDVGKSVSELRKKLDDFCKEQIKLISASVSCRTQILPTTKPKTREDFLKYFHQFTLDSQSVHNNLSLSDENRVATFTASMHAYPDHPDRFDTWPQVLCRENVCGRCYWEVEWSGNHGVAIAVSYKSISRKGQGTECKFGYNDQSWRLFCSASGYIFSHNNRKRDLPVVSKIGVYVDQRAGVLSFFRVSDTKMSLIHRVQTTFTQPLYPGFGLNRDSSVKLSSMI</sequence>
<evidence type="ECO:0000256" key="6">
    <source>
        <dbReference type="PROSITE-ProRule" id="PRU00024"/>
    </source>
</evidence>
<dbReference type="Gene3D" id="3.30.160.60">
    <property type="entry name" value="Classic Zinc Finger"/>
    <property type="match status" value="1"/>
</dbReference>
<dbReference type="InterPro" id="IPR003879">
    <property type="entry name" value="Butyrophylin_SPRY"/>
</dbReference>
<keyword evidence="4" id="KW-0862">Zinc</keyword>
<protein>
    <submittedName>
        <fullName evidence="8">E3 ubiquitin/ISG15 ligase TRIM25</fullName>
    </submittedName>
</protein>
<dbReference type="InterPro" id="IPR003877">
    <property type="entry name" value="SPRY_dom"/>
</dbReference>
<dbReference type="SMART" id="SM00449">
    <property type="entry name" value="SPRY"/>
    <property type="match status" value="1"/>
</dbReference>
<evidence type="ECO:0000313" key="8">
    <source>
        <dbReference type="RefSeq" id="XP_005163616.3"/>
    </source>
</evidence>
<dbReference type="InterPro" id="IPR017907">
    <property type="entry name" value="Znf_RING_CS"/>
</dbReference>
<dbReference type="InterPro" id="IPR001870">
    <property type="entry name" value="B30.2/SPRY"/>
</dbReference>
<proteinExistence type="predicted"/>
<dbReference type="Pfam" id="PF00643">
    <property type="entry name" value="zf-B_box"/>
    <property type="match status" value="1"/>
</dbReference>
<dbReference type="PROSITE" id="PS00518">
    <property type="entry name" value="ZF_RING_1"/>
    <property type="match status" value="1"/>
</dbReference>
<dbReference type="PRINTS" id="PR01407">
    <property type="entry name" value="BUTYPHLNCDUF"/>
</dbReference>
<dbReference type="PANTHER" id="PTHR25465:SF5">
    <property type="entry name" value="E3 UBIQUITIN_ISG15 LIGASE TRIM25-RELATED"/>
    <property type="match status" value="1"/>
</dbReference>
<keyword evidence="2" id="KW-0479">Metal-binding</keyword>
<dbReference type="GO" id="GO:0005737">
    <property type="term" value="C:cytoplasm"/>
    <property type="evidence" value="ECO:0007669"/>
    <property type="project" value="UniProtKB-ARBA"/>
</dbReference>
<dbReference type="GO" id="GO:0008270">
    <property type="term" value="F:zinc ion binding"/>
    <property type="evidence" value="ECO:0007669"/>
    <property type="project" value="UniProtKB-KW"/>
</dbReference>
<keyword evidence="1" id="KW-0399">Innate immunity</keyword>
<evidence type="ECO:0000256" key="1">
    <source>
        <dbReference type="ARBA" id="ARBA00022588"/>
    </source>
</evidence>
<dbReference type="SMART" id="SM00184">
    <property type="entry name" value="RING"/>
    <property type="match status" value="1"/>
</dbReference>
<dbReference type="PROSITE" id="PS50119">
    <property type="entry name" value="ZF_BBOX"/>
    <property type="match status" value="1"/>
</dbReference>
<evidence type="ECO:0000313" key="9">
    <source>
        <dbReference type="ZFIN" id="ZDB-GENE-070912-316"/>
    </source>
</evidence>
<dbReference type="SUPFAM" id="SSF49899">
    <property type="entry name" value="Concanavalin A-like lectins/glucanases"/>
    <property type="match status" value="1"/>
</dbReference>
<dbReference type="SUPFAM" id="SSF57845">
    <property type="entry name" value="B-box zinc-binding domain"/>
    <property type="match status" value="1"/>
</dbReference>
<dbReference type="CDD" id="cd16040">
    <property type="entry name" value="SPRY_PRY_SNTX"/>
    <property type="match status" value="1"/>
</dbReference>
<organism evidence="7 8">
    <name type="scientific">Danio rerio</name>
    <name type="common">Zebrafish</name>
    <name type="synonym">Brachydanio rerio</name>
    <dbReference type="NCBI Taxonomy" id="7955"/>
    <lineage>
        <taxon>Eukaryota</taxon>
        <taxon>Metazoa</taxon>
        <taxon>Chordata</taxon>
        <taxon>Craniata</taxon>
        <taxon>Vertebrata</taxon>
        <taxon>Euteleostomi</taxon>
        <taxon>Actinopterygii</taxon>
        <taxon>Neopterygii</taxon>
        <taxon>Teleostei</taxon>
        <taxon>Ostariophysi</taxon>
        <taxon>Cypriniformes</taxon>
        <taxon>Danionidae</taxon>
        <taxon>Danioninae</taxon>
        <taxon>Danio</taxon>
    </lineage>
</organism>
<reference evidence="8" key="1">
    <citation type="submission" date="2025-08" db="UniProtKB">
        <authorList>
            <consortium name="RefSeq"/>
        </authorList>
    </citation>
    <scope>IDENTIFICATION</scope>
    <source>
        <strain evidence="8">Tuebingen</strain>
        <tissue evidence="8">Fibroblasts and whole tissue</tissue>
    </source>
</reference>
<dbReference type="AlphaFoldDB" id="A0A8M2BAS0"/>
<dbReference type="Proteomes" id="UP000000437">
    <property type="component" value="Chromosome 2"/>
</dbReference>
<keyword evidence="3 6" id="KW-0863">Zinc-finger</keyword>